<feature type="transmembrane region" description="Helical" evidence="6">
    <location>
        <begin position="83"/>
        <end position="104"/>
    </location>
</feature>
<dbReference type="GO" id="GO:0008195">
    <property type="term" value="F:phosphatidate phosphatase activity"/>
    <property type="evidence" value="ECO:0007669"/>
    <property type="project" value="TreeGrafter"/>
</dbReference>
<feature type="transmembrane region" description="Helical" evidence="6">
    <location>
        <begin position="178"/>
        <end position="198"/>
    </location>
</feature>
<dbReference type="InterPro" id="IPR036938">
    <property type="entry name" value="PAP2/HPO_sf"/>
</dbReference>
<name>A0AAN7SB12_9COLE</name>
<dbReference type="SMART" id="SM00014">
    <property type="entry name" value="acidPPc"/>
    <property type="match status" value="1"/>
</dbReference>
<feature type="transmembrane region" description="Helical" evidence="6">
    <location>
        <begin position="52"/>
        <end position="71"/>
    </location>
</feature>
<sequence length="250" mass="28703">MSVIANKEVIYEISIRIILWLLFILIDQIEPFKRTILPEEVWLYKYPVKPSYVPSSTLWIIVFIVPTAILLRDYIRYKNKVELYNSLLGLTLTYGLVGFFTQFLKVIVGRPRPNFFYKCFPDGESSDFINCKNYSWVAKDVRRSFPSGHSSFAFGSMFFISLYLAGKLKVFVDGGKGNAWRLCFCICPVVLALSIAVSRTCDYHHHYEDVIAGSLIGVTFAYISYRLYFPSVYSMDCNFSYASQSTGVNV</sequence>
<gene>
    <name evidence="8" type="ORF">RN001_006070</name>
</gene>
<dbReference type="SUPFAM" id="SSF48317">
    <property type="entry name" value="Acid phosphatase/Vanadium-dependent haloperoxidase"/>
    <property type="match status" value="1"/>
</dbReference>
<dbReference type="InterPro" id="IPR000326">
    <property type="entry name" value="PAP2/HPO"/>
</dbReference>
<evidence type="ECO:0000256" key="4">
    <source>
        <dbReference type="ARBA" id="ARBA00022989"/>
    </source>
</evidence>
<dbReference type="Gene3D" id="1.20.144.10">
    <property type="entry name" value="Phosphatidic acid phosphatase type 2/haloperoxidase"/>
    <property type="match status" value="1"/>
</dbReference>
<dbReference type="GO" id="GO:0006644">
    <property type="term" value="P:phospholipid metabolic process"/>
    <property type="evidence" value="ECO:0007669"/>
    <property type="project" value="InterPro"/>
</dbReference>
<dbReference type="CDD" id="cd03390">
    <property type="entry name" value="PAP2_containing_1_like"/>
    <property type="match status" value="1"/>
</dbReference>
<dbReference type="Pfam" id="PF01569">
    <property type="entry name" value="PAP2"/>
    <property type="match status" value="1"/>
</dbReference>
<keyword evidence="5 6" id="KW-0472">Membrane</keyword>
<evidence type="ECO:0000256" key="3">
    <source>
        <dbReference type="ARBA" id="ARBA00022692"/>
    </source>
</evidence>
<evidence type="ECO:0000256" key="5">
    <source>
        <dbReference type="ARBA" id="ARBA00023136"/>
    </source>
</evidence>
<dbReference type="PANTHER" id="PTHR10165:SF35">
    <property type="entry name" value="RE23632P"/>
    <property type="match status" value="1"/>
</dbReference>
<evidence type="ECO:0000256" key="2">
    <source>
        <dbReference type="ARBA" id="ARBA00008816"/>
    </source>
</evidence>
<evidence type="ECO:0000256" key="6">
    <source>
        <dbReference type="SAM" id="Phobius"/>
    </source>
</evidence>
<comment type="subcellular location">
    <subcellularLocation>
        <location evidence="1">Membrane</location>
        <topology evidence="1">Multi-pass membrane protein</topology>
    </subcellularLocation>
</comment>
<evidence type="ECO:0000256" key="1">
    <source>
        <dbReference type="ARBA" id="ARBA00004141"/>
    </source>
</evidence>
<dbReference type="GO" id="GO:0046839">
    <property type="term" value="P:phospholipid dephosphorylation"/>
    <property type="evidence" value="ECO:0007669"/>
    <property type="project" value="TreeGrafter"/>
</dbReference>
<dbReference type="PANTHER" id="PTHR10165">
    <property type="entry name" value="LIPID PHOSPHATE PHOSPHATASE"/>
    <property type="match status" value="1"/>
</dbReference>
<dbReference type="Proteomes" id="UP001353858">
    <property type="component" value="Unassembled WGS sequence"/>
</dbReference>
<keyword evidence="4 6" id="KW-1133">Transmembrane helix</keyword>
<dbReference type="GO" id="GO:0016020">
    <property type="term" value="C:membrane"/>
    <property type="evidence" value="ECO:0007669"/>
    <property type="project" value="UniProtKB-SubCell"/>
</dbReference>
<dbReference type="EMBL" id="JARPUR010000002">
    <property type="protein sequence ID" value="KAK4882751.1"/>
    <property type="molecule type" value="Genomic_DNA"/>
</dbReference>
<protein>
    <recommendedName>
        <fullName evidence="7">Phosphatidic acid phosphatase type 2/haloperoxidase domain-containing protein</fullName>
    </recommendedName>
</protein>
<dbReference type="InterPro" id="IPR043216">
    <property type="entry name" value="PAP-like"/>
</dbReference>
<feature type="domain" description="Phosphatidic acid phosphatase type 2/haloperoxidase" evidence="7">
    <location>
        <begin position="87"/>
        <end position="225"/>
    </location>
</feature>
<comment type="similarity">
    <text evidence="2">Belongs to the PA-phosphatase related phosphoesterase family.</text>
</comment>
<proteinExistence type="inferred from homology"/>
<accession>A0AAN7SB12</accession>
<organism evidence="8 9">
    <name type="scientific">Aquatica leii</name>
    <dbReference type="NCBI Taxonomy" id="1421715"/>
    <lineage>
        <taxon>Eukaryota</taxon>
        <taxon>Metazoa</taxon>
        <taxon>Ecdysozoa</taxon>
        <taxon>Arthropoda</taxon>
        <taxon>Hexapoda</taxon>
        <taxon>Insecta</taxon>
        <taxon>Pterygota</taxon>
        <taxon>Neoptera</taxon>
        <taxon>Endopterygota</taxon>
        <taxon>Coleoptera</taxon>
        <taxon>Polyphaga</taxon>
        <taxon>Elateriformia</taxon>
        <taxon>Elateroidea</taxon>
        <taxon>Lampyridae</taxon>
        <taxon>Luciolinae</taxon>
        <taxon>Aquatica</taxon>
    </lineage>
</organism>
<dbReference type="AlphaFoldDB" id="A0AAN7SB12"/>
<feature type="transmembrane region" description="Helical" evidence="6">
    <location>
        <begin position="210"/>
        <end position="229"/>
    </location>
</feature>
<evidence type="ECO:0000313" key="9">
    <source>
        <dbReference type="Proteomes" id="UP001353858"/>
    </source>
</evidence>
<keyword evidence="9" id="KW-1185">Reference proteome</keyword>
<keyword evidence="3 6" id="KW-0812">Transmembrane</keyword>
<comment type="caution">
    <text evidence="8">The sequence shown here is derived from an EMBL/GenBank/DDBJ whole genome shotgun (WGS) entry which is preliminary data.</text>
</comment>
<feature type="transmembrane region" description="Helical" evidence="6">
    <location>
        <begin position="9"/>
        <end position="26"/>
    </location>
</feature>
<reference evidence="9" key="1">
    <citation type="submission" date="2023-01" db="EMBL/GenBank/DDBJ databases">
        <title>Key to firefly adult light organ development and bioluminescence: homeobox transcription factors regulate luciferase expression and transportation to peroxisome.</title>
        <authorList>
            <person name="Fu X."/>
        </authorList>
    </citation>
    <scope>NUCLEOTIDE SEQUENCE [LARGE SCALE GENOMIC DNA]</scope>
</reference>
<evidence type="ECO:0000259" key="7">
    <source>
        <dbReference type="SMART" id="SM00014"/>
    </source>
</evidence>
<evidence type="ECO:0000313" key="8">
    <source>
        <dbReference type="EMBL" id="KAK4882751.1"/>
    </source>
</evidence>
<feature type="transmembrane region" description="Helical" evidence="6">
    <location>
        <begin position="149"/>
        <end position="166"/>
    </location>
</feature>